<proteinExistence type="inferred from homology"/>
<evidence type="ECO:0000313" key="14">
    <source>
        <dbReference type="Proteomes" id="UP001590950"/>
    </source>
</evidence>
<feature type="transmembrane region" description="Helical" evidence="12">
    <location>
        <begin position="121"/>
        <end position="140"/>
    </location>
</feature>
<dbReference type="PANTHER" id="PTHR45667">
    <property type="entry name" value="S-ADENOSYLMETHIONINE MITOCHONDRIAL CARRIER PROTEIN"/>
    <property type="match status" value="1"/>
</dbReference>
<keyword evidence="8 9" id="KW-0472">Membrane</keyword>
<sequence length="420" mass="46113">MSWVAKFFNPAHPQALAPSNDRSSSIFSNIQGYEDVNNKSLREGRRKEYAQSMDEEEEAARSPYWHCMIAGGIGGTSGDLLMHSIDTVKTRQQGDPHMPPKYGSLSSAYVKIFRQEGFRRGLYSGVAPAFLGSFPGTLIFFGTYEYSKRHLLAAGINPTLAYLAGGFIADFAASFVYVPSEVLKTRLQLQGRHNNPFFNSGYNYRSTLDAARTIVRTEGLSALFYGYKATIFRDLPFSALQFAFYEQEQQWARELVGSRDIGLGLEIATAASAGGMAGVITCPLDVVKTRIQTQINPPEPAPKSTQGPTKAVPIRAHGHGPQPSHFPEPMHTSQQRRLISTSSPSTSLRKPGAVMLDTSSVMTGLRIIYKTEGIVGLFRGVGPRFLWTSVQSGTMLVLYQILLRKMAVHPWLSDAGSSVA</sequence>
<evidence type="ECO:0000256" key="3">
    <source>
        <dbReference type="ARBA" id="ARBA00022448"/>
    </source>
</evidence>
<dbReference type="Pfam" id="PF00153">
    <property type="entry name" value="Mito_carr"/>
    <property type="match status" value="4"/>
</dbReference>
<evidence type="ECO:0000256" key="2">
    <source>
        <dbReference type="ARBA" id="ARBA00006375"/>
    </source>
</evidence>
<feature type="repeat" description="Solcar" evidence="9">
    <location>
        <begin position="62"/>
        <end position="150"/>
    </location>
</feature>
<evidence type="ECO:0000256" key="6">
    <source>
        <dbReference type="ARBA" id="ARBA00022792"/>
    </source>
</evidence>
<feature type="repeat" description="Solcar" evidence="9">
    <location>
        <begin position="157"/>
        <end position="251"/>
    </location>
</feature>
<dbReference type="EMBL" id="JBEFKJ010000039">
    <property type="protein sequence ID" value="KAL2037585.1"/>
    <property type="molecule type" value="Genomic_DNA"/>
</dbReference>
<comment type="similarity">
    <text evidence="2 10">Belongs to the mitochondrial carrier (TC 2.A.29) family.</text>
</comment>
<feature type="region of interest" description="Disordered" evidence="11">
    <location>
        <begin position="295"/>
        <end position="351"/>
    </location>
</feature>
<evidence type="ECO:0000256" key="1">
    <source>
        <dbReference type="ARBA" id="ARBA00004141"/>
    </source>
</evidence>
<dbReference type="PROSITE" id="PS50920">
    <property type="entry name" value="SOLCAR"/>
    <property type="match status" value="3"/>
</dbReference>
<evidence type="ECO:0000256" key="7">
    <source>
        <dbReference type="ARBA" id="ARBA00022989"/>
    </source>
</evidence>
<keyword evidence="5" id="KW-0677">Repeat</keyword>
<organism evidence="13 14">
    <name type="scientific">Stereocaulon virgatum</name>
    <dbReference type="NCBI Taxonomy" id="373712"/>
    <lineage>
        <taxon>Eukaryota</taxon>
        <taxon>Fungi</taxon>
        <taxon>Dikarya</taxon>
        <taxon>Ascomycota</taxon>
        <taxon>Pezizomycotina</taxon>
        <taxon>Lecanoromycetes</taxon>
        <taxon>OSLEUM clade</taxon>
        <taxon>Lecanoromycetidae</taxon>
        <taxon>Lecanorales</taxon>
        <taxon>Lecanorineae</taxon>
        <taxon>Stereocaulaceae</taxon>
        <taxon>Stereocaulon</taxon>
    </lineage>
</organism>
<keyword evidence="7 12" id="KW-1133">Transmembrane helix</keyword>
<evidence type="ECO:0000256" key="4">
    <source>
        <dbReference type="ARBA" id="ARBA00022692"/>
    </source>
</evidence>
<evidence type="ECO:0000256" key="8">
    <source>
        <dbReference type="ARBA" id="ARBA00023136"/>
    </source>
</evidence>
<accession>A0ABR3ZWN6</accession>
<dbReference type="Gene3D" id="1.50.40.10">
    <property type="entry name" value="Mitochondrial carrier domain"/>
    <property type="match status" value="2"/>
</dbReference>
<comment type="subcellular location">
    <subcellularLocation>
        <location evidence="1">Membrane</location>
        <topology evidence="1">Multi-pass membrane protein</topology>
    </subcellularLocation>
</comment>
<feature type="transmembrane region" description="Helical" evidence="12">
    <location>
        <begin position="160"/>
        <end position="178"/>
    </location>
</feature>
<evidence type="ECO:0008006" key="15">
    <source>
        <dbReference type="Google" id="ProtNLM"/>
    </source>
</evidence>
<evidence type="ECO:0000256" key="5">
    <source>
        <dbReference type="ARBA" id="ARBA00022737"/>
    </source>
</evidence>
<keyword evidence="6" id="KW-0496">Mitochondrion</keyword>
<name>A0ABR3ZWN6_9LECA</name>
<dbReference type="SUPFAM" id="SSF103506">
    <property type="entry name" value="Mitochondrial carrier"/>
    <property type="match status" value="1"/>
</dbReference>
<keyword evidence="14" id="KW-1185">Reference proteome</keyword>
<protein>
    <recommendedName>
        <fullName evidence="15">Mitochondrial carrier protein</fullName>
    </recommendedName>
</protein>
<dbReference type="InterPro" id="IPR023395">
    <property type="entry name" value="MCP_dom_sf"/>
</dbReference>
<dbReference type="InterPro" id="IPR018108">
    <property type="entry name" value="MCP_transmembrane"/>
</dbReference>
<reference evidence="13 14" key="1">
    <citation type="submission" date="2024-09" db="EMBL/GenBank/DDBJ databases">
        <title>Rethinking Asexuality: The Enigmatic Case of Functional Sexual Genes in Lepraria (Stereocaulaceae).</title>
        <authorList>
            <person name="Doellman M."/>
            <person name="Sun Y."/>
            <person name="Barcenas-Pena A."/>
            <person name="Lumbsch H.T."/>
            <person name="Grewe F."/>
        </authorList>
    </citation>
    <scope>NUCLEOTIDE SEQUENCE [LARGE SCALE GENOMIC DNA]</scope>
    <source>
        <strain evidence="13 14">Mercado 3170</strain>
    </source>
</reference>
<evidence type="ECO:0000256" key="9">
    <source>
        <dbReference type="PROSITE-ProRule" id="PRU00282"/>
    </source>
</evidence>
<feature type="compositionally biased region" description="Polar residues" evidence="11">
    <location>
        <begin position="331"/>
        <end position="348"/>
    </location>
</feature>
<evidence type="ECO:0000256" key="12">
    <source>
        <dbReference type="SAM" id="Phobius"/>
    </source>
</evidence>
<evidence type="ECO:0000313" key="13">
    <source>
        <dbReference type="EMBL" id="KAL2037585.1"/>
    </source>
</evidence>
<keyword evidence="3 10" id="KW-0813">Transport</keyword>
<keyword evidence="6" id="KW-0999">Mitochondrion inner membrane</keyword>
<evidence type="ECO:0000256" key="11">
    <source>
        <dbReference type="SAM" id="MobiDB-lite"/>
    </source>
</evidence>
<feature type="repeat" description="Solcar" evidence="9">
    <location>
        <begin position="261"/>
        <end position="405"/>
    </location>
</feature>
<comment type="caution">
    <text evidence="13">The sequence shown here is derived from an EMBL/GenBank/DDBJ whole genome shotgun (WGS) entry which is preliminary data.</text>
</comment>
<evidence type="ECO:0000256" key="10">
    <source>
        <dbReference type="RuleBase" id="RU000488"/>
    </source>
</evidence>
<keyword evidence="4 9" id="KW-0812">Transmembrane</keyword>
<dbReference type="Proteomes" id="UP001590950">
    <property type="component" value="Unassembled WGS sequence"/>
</dbReference>
<gene>
    <name evidence="13" type="ORF">N7G274_009698</name>
</gene>